<dbReference type="EMBL" id="JANRML010000068">
    <property type="protein sequence ID" value="MCZ2221956.1"/>
    <property type="molecule type" value="Genomic_DNA"/>
</dbReference>
<dbReference type="Proteomes" id="UP001071110">
    <property type="component" value="Unassembled WGS sequence"/>
</dbReference>
<protein>
    <submittedName>
        <fullName evidence="2">Uncharacterized protein</fullName>
    </submittedName>
</protein>
<evidence type="ECO:0000313" key="3">
    <source>
        <dbReference type="Proteomes" id="UP001071110"/>
    </source>
</evidence>
<feature type="non-terminal residue" evidence="2">
    <location>
        <position position="1"/>
    </location>
</feature>
<name>A0A9Q4IJ88_9CORY</name>
<proteinExistence type="predicted"/>
<organism evidence="2 3">
    <name type="scientific">Corynebacterium pilbarense</name>
    <dbReference type="NCBI Taxonomy" id="1288393"/>
    <lineage>
        <taxon>Bacteria</taxon>
        <taxon>Bacillati</taxon>
        <taxon>Actinomycetota</taxon>
        <taxon>Actinomycetes</taxon>
        <taxon>Mycobacteriales</taxon>
        <taxon>Corynebacteriaceae</taxon>
        <taxon>Corynebacterium</taxon>
    </lineage>
</organism>
<gene>
    <name evidence="2" type="ORF">NUW87_11405</name>
</gene>
<feature type="non-terminal residue" evidence="2">
    <location>
        <position position="285"/>
    </location>
</feature>
<reference evidence="2" key="1">
    <citation type="submission" date="2022-08" db="EMBL/GenBank/DDBJ databases">
        <title>Corynebacterium sp. nov., isolated from clinical breast specimens.</title>
        <authorList>
            <person name="Zhang T."/>
        </authorList>
    </citation>
    <scope>NUCLEOTIDE SEQUENCE</scope>
    <source>
        <strain evidence="2">CCUG 57942</strain>
    </source>
</reference>
<feature type="compositionally biased region" description="Low complexity" evidence="1">
    <location>
        <begin position="84"/>
        <end position="107"/>
    </location>
</feature>
<feature type="compositionally biased region" description="Basic residues" evidence="1">
    <location>
        <begin position="112"/>
        <end position="129"/>
    </location>
</feature>
<sequence length="285" mass="30680">VIMASNPGSTNGGTPSSGEPYTFPSFGNFGPPYVATLSLLGLTIGLPVWLFPTPVIPNPPNVSVTPNTLDVNTPPTHQPHVEFSPSSSIKSPSISPSSPSESSKASSQVDQKKKKWKEKKNKSSKRTKAPTKSDVGSKKPVTVNSTGSVDEINKIKEKNPKPKFPCSLCKGDHFLRDCPGLTQVLEMWSSTSSASVSHVDDTPSTSDVQVGKKNKTAKFPCMLCKGNHYSHLCPRMDEASSLLEKLQLPKGYRKLSSDPSLVDGLVNPVPSSVSPVAQWTFHFHL</sequence>
<evidence type="ECO:0000256" key="1">
    <source>
        <dbReference type="SAM" id="MobiDB-lite"/>
    </source>
</evidence>
<feature type="region of interest" description="Disordered" evidence="1">
    <location>
        <begin position="66"/>
        <end position="148"/>
    </location>
</feature>
<comment type="caution">
    <text evidence="2">The sequence shown here is derived from an EMBL/GenBank/DDBJ whole genome shotgun (WGS) entry which is preliminary data.</text>
</comment>
<dbReference type="AlphaFoldDB" id="A0A9Q4IJ88"/>
<evidence type="ECO:0000313" key="2">
    <source>
        <dbReference type="EMBL" id="MCZ2221956.1"/>
    </source>
</evidence>
<dbReference type="RefSeq" id="WP_269028641.1">
    <property type="nucleotide sequence ID" value="NZ_JANRML010000068.1"/>
</dbReference>
<accession>A0A9Q4IJ88</accession>
<keyword evidence="3" id="KW-1185">Reference proteome</keyword>